<organism evidence="1 2">
    <name type="scientific">Vitis vinifera</name>
    <name type="common">Grape</name>
    <dbReference type="NCBI Taxonomy" id="29760"/>
    <lineage>
        <taxon>Eukaryota</taxon>
        <taxon>Viridiplantae</taxon>
        <taxon>Streptophyta</taxon>
        <taxon>Embryophyta</taxon>
        <taxon>Tracheophyta</taxon>
        <taxon>Spermatophyta</taxon>
        <taxon>Magnoliopsida</taxon>
        <taxon>eudicotyledons</taxon>
        <taxon>Gunneridae</taxon>
        <taxon>Pentapetalae</taxon>
        <taxon>rosids</taxon>
        <taxon>Vitales</taxon>
        <taxon>Vitaceae</taxon>
        <taxon>Viteae</taxon>
        <taxon>Vitis</taxon>
    </lineage>
</organism>
<protein>
    <submittedName>
        <fullName evidence="1">Uncharacterized protein</fullName>
    </submittedName>
</protein>
<name>A0ABY9CK06_VITVI</name>
<dbReference type="EMBL" id="CP126656">
    <property type="protein sequence ID" value="WJZ94884.1"/>
    <property type="molecule type" value="Genomic_DNA"/>
</dbReference>
<sequence>MLQTQGASYGKRPMNILCISQAPTQAKGFMQFSVMSPSYQGNGLSFGGIGSLDDIIESFRLHVVGGGKDLYGTTKHQRVQPLLRHTKGTISGIVCSVVLGTLQHYSSAIFWAASHDGWCHLRRVRHHHDIVLDSGAIPDAGRHHFNVVSGVQKSIIFRRCRHYFQTSFKRHLPVRSTDLSAIASIPNAIQVPFWCRGWGCFPVMSLQRCSGGGAIVWRWKITVPVMATTFHCLRHCLSRCHATG</sequence>
<accession>A0ABY9CK06</accession>
<gene>
    <name evidence="1" type="ORF">VitviT2T_013705</name>
</gene>
<evidence type="ECO:0000313" key="1">
    <source>
        <dbReference type="EMBL" id="WJZ94884.1"/>
    </source>
</evidence>
<evidence type="ECO:0000313" key="2">
    <source>
        <dbReference type="Proteomes" id="UP001227230"/>
    </source>
</evidence>
<keyword evidence="2" id="KW-1185">Reference proteome</keyword>
<dbReference type="Proteomes" id="UP001227230">
    <property type="component" value="Chromosome 9"/>
</dbReference>
<proteinExistence type="predicted"/>
<reference evidence="1 2" key="1">
    <citation type="journal article" date="2023" name="Hortic Res">
        <title>The complete reference genome for grapevine (Vitis vinifera L.) genetics and breeding.</title>
        <authorList>
            <person name="Shi X."/>
            <person name="Cao S."/>
            <person name="Wang X."/>
            <person name="Huang S."/>
            <person name="Wang Y."/>
            <person name="Liu Z."/>
            <person name="Liu W."/>
            <person name="Leng X."/>
            <person name="Peng Y."/>
            <person name="Wang N."/>
            <person name="Wang Y."/>
            <person name="Ma Z."/>
            <person name="Xu X."/>
            <person name="Zhang F."/>
            <person name="Xue H."/>
            <person name="Zhong H."/>
            <person name="Wang Y."/>
            <person name="Zhang K."/>
            <person name="Velt A."/>
            <person name="Avia K."/>
            <person name="Holtgrawe D."/>
            <person name="Grimplet J."/>
            <person name="Matus J.T."/>
            <person name="Ware D."/>
            <person name="Wu X."/>
            <person name="Wang H."/>
            <person name="Liu C."/>
            <person name="Fang Y."/>
            <person name="Rustenholz C."/>
            <person name="Cheng Z."/>
            <person name="Xiao H."/>
            <person name="Zhou Y."/>
        </authorList>
    </citation>
    <scope>NUCLEOTIDE SEQUENCE [LARGE SCALE GENOMIC DNA]</scope>
    <source>
        <strain evidence="2">cv. Pinot noir / PN40024</strain>
        <tissue evidence="1">Leaf</tissue>
    </source>
</reference>